<protein>
    <submittedName>
        <fullName evidence="2">Uncharacterized protein</fullName>
    </submittedName>
</protein>
<keyword evidence="3" id="KW-1185">Reference proteome</keyword>
<comment type="caution">
    <text evidence="2">The sequence shown here is derived from an EMBL/GenBank/DDBJ whole genome shotgun (WGS) entry which is preliminary data.</text>
</comment>
<accession>A0ABQ3U971</accession>
<gene>
    <name evidence="1" type="ORF">TPA0910_65600</name>
    <name evidence="2" type="ORF">TPA0910_65610</name>
</gene>
<dbReference type="EMBL" id="BNEK01000005">
    <property type="protein sequence ID" value="GHJ32128.1"/>
    <property type="molecule type" value="Genomic_DNA"/>
</dbReference>
<reference evidence="2" key="1">
    <citation type="submission" date="2024-05" db="EMBL/GenBank/DDBJ databases">
        <title>Whole genome shotgun sequence of Streptomyces hygroscopicus NBRC 113678.</title>
        <authorList>
            <person name="Komaki H."/>
            <person name="Tamura T."/>
        </authorList>
    </citation>
    <scope>NUCLEOTIDE SEQUENCE</scope>
    <source>
        <strain evidence="2">N11-34</strain>
    </source>
</reference>
<evidence type="ECO:0000313" key="2">
    <source>
        <dbReference type="EMBL" id="GHJ32128.1"/>
    </source>
</evidence>
<dbReference type="Proteomes" id="UP001054854">
    <property type="component" value="Unassembled WGS sequence"/>
</dbReference>
<dbReference type="EMBL" id="BNEK01000005">
    <property type="protein sequence ID" value="GHJ32127.1"/>
    <property type="molecule type" value="Genomic_DNA"/>
</dbReference>
<evidence type="ECO:0000313" key="1">
    <source>
        <dbReference type="EMBL" id="GHJ32127.1"/>
    </source>
</evidence>
<sequence>MTGFPREAGTSRSGRYMRSFRVLPQVGGILFGGSGGTFRFAGHAGSVLHADGGFTA</sequence>
<evidence type="ECO:0000313" key="3">
    <source>
        <dbReference type="Proteomes" id="UP001054854"/>
    </source>
</evidence>
<proteinExistence type="predicted"/>
<organism evidence="2 3">
    <name type="scientific">Streptomyces hygroscopicus</name>
    <dbReference type="NCBI Taxonomy" id="1912"/>
    <lineage>
        <taxon>Bacteria</taxon>
        <taxon>Bacillati</taxon>
        <taxon>Actinomycetota</taxon>
        <taxon>Actinomycetes</taxon>
        <taxon>Kitasatosporales</taxon>
        <taxon>Streptomycetaceae</taxon>
        <taxon>Streptomyces</taxon>
        <taxon>Streptomyces violaceusniger group</taxon>
    </lineage>
</organism>
<name>A0ABQ3U971_STRHY</name>